<organism evidence="1 2">
    <name type="scientific">Naganishia vaughanmartiniae</name>
    <dbReference type="NCBI Taxonomy" id="1424756"/>
    <lineage>
        <taxon>Eukaryota</taxon>
        <taxon>Fungi</taxon>
        <taxon>Dikarya</taxon>
        <taxon>Basidiomycota</taxon>
        <taxon>Agaricomycotina</taxon>
        <taxon>Tremellomycetes</taxon>
        <taxon>Filobasidiales</taxon>
        <taxon>Filobasidiaceae</taxon>
        <taxon>Naganishia</taxon>
    </lineage>
</organism>
<sequence>MNRLNPTYKGSMPWGVQARLGTRPSTPSPSNPSSDHESSTTTAFAFAGSTASLDKQQQPGLYLAPPLERLATSSSIEMPGSIRSVQRGLSSTDSLELWDSPIIVPLNFPSPPAKPNHFVERYTASQVTPPCLRSATPEATRPAHPSTPTLDTPVTGRFQDSSRSYPSPVQAGFRTPSSRYSGETQGRRGVSGSSFVTARALTFEGNRTPSSDTSAIRDHTRTNSFGGAAFPASPLDAPSPHSTRTQEVSRDGYRGQRRNFSYGLDVLEEPTHEASLATGAVLDGPDSSPGVFRFRGDANMSRFDTPHDTPNLSLSELVSSPPSVDTGIDDNIVHTSVITPEDRHFPTISSPPGVMDQTWAPRGALGMGEGFGGGPQRDERGKKIDSRRWRLADPLTNPVPRTAVDVYTNDKPGKPKAGMRERFSQSVLNLLGDSKKGKARASERNLREPGSSQWPRKTTKAEKRKSVNDLLGPSAPRATYAWEDPVDRPAQKETPGARARRIFFGRSDRNLANRLRDPKSVNLPTSKIARSGSAFFPPQTDSVTRPPPGMRKLPFSPSMPALSSSLNGSRTASDIRIQTWLNTSQAALSDWEHTRYNLEGLDAQRPPQVSPTPLAPFSFSKNAFSPLIVPRTAGSSIQVPPNAKSPVHSADYAGTSRDSPYHVLQPAPPAEEPHKQGRRKSILLGVALRKTTANVAGPEKQPKRRSTSINKLTTWLGFGRSKSSRTLDQGVRDDRSAHPPVTSSRLEPNISQSTSAPRLSHYINARTGSNTVLPIVEQHSGVDDTAQRRRRRSGSDWFGGIGAGRRKTEKHAHSTTLKYPEIILLSAEHLPPPTINEHGFLQSSAPLASEAKLSETYLALHGIRQAEPSDVSYALLPTALPSTAIQMERDLSRLTEGDEDGIGQFGMSRSPVVSSELPLATHNVHRRKPTPTLLDSWTTMTNSLAVPPFETDKKRSKHIKRYPNTLSIGSMSSLSTGITDGDEPAIISAVRSSPIHEYLPSNPAPTIARGVSLDLSALTADERQAVGLGTPLHIPPIASTYPFPQAV</sequence>
<dbReference type="EMBL" id="JASBWU010000001">
    <property type="protein sequence ID" value="KAJ9125312.1"/>
    <property type="molecule type" value="Genomic_DNA"/>
</dbReference>
<name>A0ACC2XRI9_9TREE</name>
<evidence type="ECO:0000313" key="1">
    <source>
        <dbReference type="EMBL" id="KAJ9125312.1"/>
    </source>
</evidence>
<proteinExistence type="predicted"/>
<protein>
    <submittedName>
        <fullName evidence="1">Uncharacterized protein</fullName>
    </submittedName>
</protein>
<evidence type="ECO:0000313" key="2">
    <source>
        <dbReference type="Proteomes" id="UP001243375"/>
    </source>
</evidence>
<gene>
    <name evidence="1" type="ORF">QFC22_000269</name>
</gene>
<comment type="caution">
    <text evidence="1">The sequence shown here is derived from an EMBL/GenBank/DDBJ whole genome shotgun (WGS) entry which is preliminary data.</text>
</comment>
<dbReference type="Proteomes" id="UP001243375">
    <property type="component" value="Unassembled WGS sequence"/>
</dbReference>
<accession>A0ACC2XRI9</accession>
<keyword evidence="2" id="KW-1185">Reference proteome</keyword>
<reference evidence="1" key="1">
    <citation type="submission" date="2023-04" db="EMBL/GenBank/DDBJ databases">
        <title>Draft Genome sequencing of Naganishia species isolated from polar environments using Oxford Nanopore Technology.</title>
        <authorList>
            <person name="Leo P."/>
            <person name="Venkateswaran K."/>
        </authorList>
    </citation>
    <scope>NUCLEOTIDE SEQUENCE</scope>
    <source>
        <strain evidence="1">MNA-CCFEE 5425</strain>
    </source>
</reference>